<organism evidence="2 3">
    <name type="scientific">Capillibacterium thermochitinicola</name>
    <dbReference type="NCBI Taxonomy" id="2699427"/>
    <lineage>
        <taxon>Bacteria</taxon>
        <taxon>Bacillati</taxon>
        <taxon>Bacillota</taxon>
        <taxon>Capillibacterium</taxon>
    </lineage>
</organism>
<name>A0A8J6I0U5_9FIRM</name>
<evidence type="ECO:0000313" key="2">
    <source>
        <dbReference type="EMBL" id="MBA2132908.1"/>
    </source>
</evidence>
<keyword evidence="1" id="KW-0812">Transmembrane</keyword>
<keyword evidence="3" id="KW-1185">Reference proteome</keyword>
<dbReference type="RefSeq" id="WP_181339363.1">
    <property type="nucleotide sequence ID" value="NZ_JAAKDE010000009.1"/>
</dbReference>
<protein>
    <submittedName>
        <fullName evidence="2">Stage III sporulation protein AD</fullName>
    </submittedName>
</protein>
<dbReference type="EMBL" id="JAAKDE010000009">
    <property type="protein sequence ID" value="MBA2132908.1"/>
    <property type="molecule type" value="Genomic_DNA"/>
</dbReference>
<reference evidence="2" key="1">
    <citation type="submission" date="2020-06" db="EMBL/GenBank/DDBJ databases">
        <title>Novel chitinolytic bacterium.</title>
        <authorList>
            <person name="Ungkulpasvich U."/>
            <person name="Kosugi A."/>
            <person name="Uke A."/>
        </authorList>
    </citation>
    <scope>NUCLEOTIDE SEQUENCE</scope>
    <source>
        <strain evidence="2">UUS1-1</strain>
    </source>
</reference>
<feature type="transmembrane region" description="Helical" evidence="1">
    <location>
        <begin position="106"/>
        <end position="124"/>
    </location>
</feature>
<proteinExistence type="predicted"/>
<dbReference type="InterPro" id="IPR025664">
    <property type="entry name" value="Spore_III_AC/AD"/>
</dbReference>
<dbReference type="Proteomes" id="UP000657177">
    <property type="component" value="Unassembled WGS sequence"/>
</dbReference>
<feature type="transmembrane region" description="Helical" evidence="1">
    <location>
        <begin position="5"/>
        <end position="21"/>
    </location>
</feature>
<gene>
    <name evidence="2" type="primary">spoIIIAD</name>
    <name evidence="2" type="ORF">G5B42_05045</name>
</gene>
<feature type="transmembrane region" description="Helical" evidence="1">
    <location>
        <begin position="66"/>
        <end position="86"/>
    </location>
</feature>
<feature type="transmembrane region" description="Helical" evidence="1">
    <location>
        <begin position="27"/>
        <end position="45"/>
    </location>
</feature>
<evidence type="ECO:0000256" key="1">
    <source>
        <dbReference type="SAM" id="Phobius"/>
    </source>
</evidence>
<dbReference type="InterPro" id="IPR014211">
    <property type="entry name" value="Spore_III_AD"/>
</dbReference>
<accession>A0A8J6I0U5</accession>
<keyword evidence="1" id="KW-0472">Membrane</keyword>
<dbReference type="NCBIfam" id="TIGR02849">
    <property type="entry name" value="spore_III_AD"/>
    <property type="match status" value="1"/>
</dbReference>
<sequence length="127" mass="14129">MDILVFFGITLAALIFITILRREYEEYAVLLSVLVGVIILLRLIGRLTELVRVFTYLAQKAQVQPDYLATIFKVMGVAYLAGFGAQICKDAGESALGLRLELAGKIIILFMAVPVMVAIFEMVLRLF</sequence>
<keyword evidence="1" id="KW-1133">Transmembrane helix</keyword>
<dbReference type="Pfam" id="PF06686">
    <property type="entry name" value="SpoIIIAC"/>
    <property type="match status" value="2"/>
</dbReference>
<evidence type="ECO:0000313" key="3">
    <source>
        <dbReference type="Proteomes" id="UP000657177"/>
    </source>
</evidence>
<comment type="caution">
    <text evidence="2">The sequence shown here is derived from an EMBL/GenBank/DDBJ whole genome shotgun (WGS) entry which is preliminary data.</text>
</comment>
<dbReference type="AlphaFoldDB" id="A0A8J6I0U5"/>